<proteinExistence type="predicted"/>
<comment type="caution">
    <text evidence="2">The sequence shown here is derived from an EMBL/GenBank/DDBJ whole genome shotgun (WGS) entry which is preliminary data.</text>
</comment>
<gene>
    <name evidence="2" type="ORF">E2C01_081756</name>
</gene>
<protein>
    <submittedName>
        <fullName evidence="2">Uncharacterized protein</fullName>
    </submittedName>
</protein>
<name>A0A5B7IZQ4_PORTR</name>
<evidence type="ECO:0000313" key="3">
    <source>
        <dbReference type="Proteomes" id="UP000324222"/>
    </source>
</evidence>
<keyword evidence="3" id="KW-1185">Reference proteome</keyword>
<evidence type="ECO:0000313" key="2">
    <source>
        <dbReference type="EMBL" id="MPC86917.1"/>
    </source>
</evidence>
<feature type="compositionally biased region" description="Basic residues" evidence="1">
    <location>
        <begin position="47"/>
        <end position="64"/>
    </location>
</feature>
<feature type="region of interest" description="Disordered" evidence="1">
    <location>
        <begin position="1"/>
        <end position="91"/>
    </location>
</feature>
<dbReference type="AlphaFoldDB" id="A0A5B7IZQ4"/>
<reference evidence="2 3" key="1">
    <citation type="submission" date="2019-05" db="EMBL/GenBank/DDBJ databases">
        <title>Another draft genome of Portunus trituberculatus and its Hox gene families provides insights of decapod evolution.</title>
        <authorList>
            <person name="Jeong J.-H."/>
            <person name="Song I."/>
            <person name="Kim S."/>
            <person name="Choi T."/>
            <person name="Kim D."/>
            <person name="Ryu S."/>
            <person name="Kim W."/>
        </authorList>
    </citation>
    <scope>NUCLEOTIDE SEQUENCE [LARGE SCALE GENOMIC DNA]</scope>
    <source>
        <tissue evidence="2">Muscle</tissue>
    </source>
</reference>
<dbReference type="EMBL" id="VSRR010072939">
    <property type="protein sequence ID" value="MPC86917.1"/>
    <property type="molecule type" value="Genomic_DNA"/>
</dbReference>
<feature type="compositionally biased region" description="Low complexity" evidence="1">
    <location>
        <begin position="7"/>
        <end position="35"/>
    </location>
</feature>
<dbReference type="Proteomes" id="UP000324222">
    <property type="component" value="Unassembled WGS sequence"/>
</dbReference>
<sequence>MDKRPRQYTTSTSRSPRTRTGGAARTKTKGTTIVGGTHGQRNTTTNRPRKANTLKHTHRQHQQRSNKSNNTSVKKQHPSQKEQERRHAITGQINNIAITGFAAQGKAGVIALGRWETR</sequence>
<accession>A0A5B7IZQ4</accession>
<organism evidence="2 3">
    <name type="scientific">Portunus trituberculatus</name>
    <name type="common">Swimming crab</name>
    <name type="synonym">Neptunus trituberculatus</name>
    <dbReference type="NCBI Taxonomy" id="210409"/>
    <lineage>
        <taxon>Eukaryota</taxon>
        <taxon>Metazoa</taxon>
        <taxon>Ecdysozoa</taxon>
        <taxon>Arthropoda</taxon>
        <taxon>Crustacea</taxon>
        <taxon>Multicrustacea</taxon>
        <taxon>Malacostraca</taxon>
        <taxon>Eumalacostraca</taxon>
        <taxon>Eucarida</taxon>
        <taxon>Decapoda</taxon>
        <taxon>Pleocyemata</taxon>
        <taxon>Brachyura</taxon>
        <taxon>Eubrachyura</taxon>
        <taxon>Portunoidea</taxon>
        <taxon>Portunidae</taxon>
        <taxon>Portuninae</taxon>
        <taxon>Portunus</taxon>
    </lineage>
</organism>
<evidence type="ECO:0000256" key="1">
    <source>
        <dbReference type="SAM" id="MobiDB-lite"/>
    </source>
</evidence>